<name>A0A9Q1LM71_9SOLA</name>
<dbReference type="Gene3D" id="3.30.420.10">
    <property type="entry name" value="Ribonuclease H-like superfamily/Ribonuclease H"/>
    <property type="match status" value="1"/>
</dbReference>
<gene>
    <name evidence="2" type="ORF">K7X08_027682</name>
</gene>
<dbReference type="PANTHER" id="PTHR48475:SF1">
    <property type="entry name" value="RNASE H TYPE-1 DOMAIN-CONTAINING PROTEIN"/>
    <property type="match status" value="1"/>
</dbReference>
<dbReference type="Pfam" id="PF13456">
    <property type="entry name" value="RVT_3"/>
    <property type="match status" value="1"/>
</dbReference>
<dbReference type="Gene3D" id="1.10.340.70">
    <property type="match status" value="1"/>
</dbReference>
<evidence type="ECO:0000313" key="2">
    <source>
        <dbReference type="EMBL" id="KAJ8538461.1"/>
    </source>
</evidence>
<keyword evidence="3" id="KW-1185">Reference proteome</keyword>
<evidence type="ECO:0000259" key="1">
    <source>
        <dbReference type="Pfam" id="PF13456"/>
    </source>
</evidence>
<dbReference type="AlphaFoldDB" id="A0A9Q1LM71"/>
<sequence>MKVKYIKIRGDSQLVIKQLAGEYDCKDPNLLVRYEMASRLLSRFASSTLSHVPRGINVEANDLAQEASGFRKSLLTLEYDELPAEVLAVDQIDSWRQLLIDYQKDPSSCKDLKVKRRALNYVLIDDDLYKRSVNGVLLKCIAKAEALRVMGDVHEGVCGSHRAGLSMKWLIYNYDYYWPTITVDCFQYAKKDAKNVRDMDQSNGYQLSCCT</sequence>
<protein>
    <recommendedName>
        <fullName evidence="1">RNase H type-1 domain-containing protein</fullName>
    </recommendedName>
</protein>
<dbReference type="OrthoDB" id="1300352at2759"/>
<dbReference type="InterPro" id="IPR036397">
    <property type="entry name" value="RNaseH_sf"/>
</dbReference>
<evidence type="ECO:0000313" key="3">
    <source>
        <dbReference type="Proteomes" id="UP001152561"/>
    </source>
</evidence>
<feature type="domain" description="RNase H type-1" evidence="1">
    <location>
        <begin position="3"/>
        <end position="67"/>
    </location>
</feature>
<dbReference type="SUPFAM" id="SSF53098">
    <property type="entry name" value="Ribonuclease H-like"/>
    <property type="match status" value="1"/>
</dbReference>
<dbReference type="InterPro" id="IPR012337">
    <property type="entry name" value="RNaseH-like_sf"/>
</dbReference>
<dbReference type="InterPro" id="IPR002156">
    <property type="entry name" value="RNaseH_domain"/>
</dbReference>
<dbReference type="GO" id="GO:0004523">
    <property type="term" value="F:RNA-DNA hybrid ribonuclease activity"/>
    <property type="evidence" value="ECO:0007669"/>
    <property type="project" value="InterPro"/>
</dbReference>
<dbReference type="GO" id="GO:0003676">
    <property type="term" value="F:nucleic acid binding"/>
    <property type="evidence" value="ECO:0007669"/>
    <property type="project" value="InterPro"/>
</dbReference>
<dbReference type="PANTHER" id="PTHR48475">
    <property type="entry name" value="RIBONUCLEASE H"/>
    <property type="match status" value="1"/>
</dbReference>
<organism evidence="2 3">
    <name type="scientific">Anisodus acutangulus</name>
    <dbReference type="NCBI Taxonomy" id="402998"/>
    <lineage>
        <taxon>Eukaryota</taxon>
        <taxon>Viridiplantae</taxon>
        <taxon>Streptophyta</taxon>
        <taxon>Embryophyta</taxon>
        <taxon>Tracheophyta</taxon>
        <taxon>Spermatophyta</taxon>
        <taxon>Magnoliopsida</taxon>
        <taxon>eudicotyledons</taxon>
        <taxon>Gunneridae</taxon>
        <taxon>Pentapetalae</taxon>
        <taxon>asterids</taxon>
        <taxon>lamiids</taxon>
        <taxon>Solanales</taxon>
        <taxon>Solanaceae</taxon>
        <taxon>Solanoideae</taxon>
        <taxon>Hyoscyameae</taxon>
        <taxon>Anisodus</taxon>
    </lineage>
</organism>
<accession>A0A9Q1LM71</accession>
<reference evidence="3" key="1">
    <citation type="journal article" date="2023" name="Proc. Natl. Acad. Sci. U.S.A.">
        <title>Genomic and structural basis for evolution of tropane alkaloid biosynthesis.</title>
        <authorList>
            <person name="Wanga Y.-J."/>
            <person name="Taina T."/>
            <person name="Yua J.-Y."/>
            <person name="Lia J."/>
            <person name="Xua B."/>
            <person name="Chenc J."/>
            <person name="D'Auriad J.C."/>
            <person name="Huanga J.-P."/>
            <person name="Huanga S.-X."/>
        </authorList>
    </citation>
    <scope>NUCLEOTIDE SEQUENCE [LARGE SCALE GENOMIC DNA]</scope>
    <source>
        <strain evidence="3">cv. KIB-2019</strain>
    </source>
</reference>
<proteinExistence type="predicted"/>
<dbReference type="EMBL" id="JAJAGQ010000017">
    <property type="protein sequence ID" value="KAJ8538461.1"/>
    <property type="molecule type" value="Genomic_DNA"/>
</dbReference>
<comment type="caution">
    <text evidence="2">The sequence shown here is derived from an EMBL/GenBank/DDBJ whole genome shotgun (WGS) entry which is preliminary data.</text>
</comment>
<dbReference type="Proteomes" id="UP001152561">
    <property type="component" value="Unassembled WGS sequence"/>
</dbReference>